<keyword evidence="3" id="KW-1185">Reference proteome</keyword>
<gene>
    <name evidence="2" type="ORF">IFR04_001207</name>
</gene>
<dbReference type="Proteomes" id="UP000664132">
    <property type="component" value="Unassembled WGS sequence"/>
</dbReference>
<name>A0A8H7WIX7_9HELO</name>
<sequence>MTSTVSESRGWSLTADLFGLSRTANRNSSLSLYRFCRFSAVDLVEPHADISIKFKVQRVPRNATSPPLQLLAIAIKLQPHPSHCTTTHKLTFRLNFTFKLSTGTATATTTLLTIALALAPAPAYALVLGRAFAITITMASMDAWPARPNRGWLNNRQKGLRTTADIFRELQAKDPYIPPAWMLPPKVELPKQETIRYEEPVQYEERVLYEDSILKEEESGWDVNEDFTHTSEISMSTSPRIKIFTRKVPERKLNLTELSEYFGKPINPKLAAADRLWPEHEDEDEDDENRNTLRKLSRISMSPKLESPLDLADPVPEKLLQIPMLQKRESTSDLADPVPEKLPQIPMFPKKERTLNLADTAPKRLELDAGQDSTLDAFQSALSSQGHDTCCERYHAQMSKLQQVQSGIRDVKDGLGRLVTNVPETTYEISIQDKPNQGRFAAMNKRIVIVCAVLVTLFLLECLLWCIYGRRTASTTNNWHPHDPWFGRCLGTKLNQWTGKVVTNTLVLIRDSINLIVDPDALRFRPMHPRTAYMGANDWWQGRSAPVGIRRRMDPGILSDTVGY</sequence>
<proteinExistence type="predicted"/>
<dbReference type="EMBL" id="JAFJYH010000008">
    <property type="protein sequence ID" value="KAG4425745.1"/>
    <property type="molecule type" value="Genomic_DNA"/>
</dbReference>
<evidence type="ECO:0000256" key="1">
    <source>
        <dbReference type="SAM" id="Phobius"/>
    </source>
</evidence>
<feature type="transmembrane region" description="Helical" evidence="1">
    <location>
        <begin position="447"/>
        <end position="468"/>
    </location>
</feature>
<dbReference type="AlphaFoldDB" id="A0A8H7WIX7"/>
<keyword evidence="1" id="KW-0812">Transmembrane</keyword>
<organism evidence="2 3">
    <name type="scientific">Cadophora malorum</name>
    <dbReference type="NCBI Taxonomy" id="108018"/>
    <lineage>
        <taxon>Eukaryota</taxon>
        <taxon>Fungi</taxon>
        <taxon>Dikarya</taxon>
        <taxon>Ascomycota</taxon>
        <taxon>Pezizomycotina</taxon>
        <taxon>Leotiomycetes</taxon>
        <taxon>Helotiales</taxon>
        <taxon>Ploettnerulaceae</taxon>
        <taxon>Cadophora</taxon>
    </lineage>
</organism>
<keyword evidence="1" id="KW-0472">Membrane</keyword>
<reference evidence="2" key="1">
    <citation type="submission" date="2021-02" db="EMBL/GenBank/DDBJ databases">
        <title>Genome sequence Cadophora malorum strain M34.</title>
        <authorList>
            <person name="Stefanovic E."/>
            <person name="Vu D."/>
            <person name="Scully C."/>
            <person name="Dijksterhuis J."/>
            <person name="Roader J."/>
            <person name="Houbraken J."/>
        </authorList>
    </citation>
    <scope>NUCLEOTIDE SEQUENCE</scope>
    <source>
        <strain evidence="2">M34</strain>
    </source>
</reference>
<evidence type="ECO:0000313" key="3">
    <source>
        <dbReference type="Proteomes" id="UP000664132"/>
    </source>
</evidence>
<evidence type="ECO:0000313" key="2">
    <source>
        <dbReference type="EMBL" id="KAG4425745.1"/>
    </source>
</evidence>
<dbReference type="OrthoDB" id="3439035at2759"/>
<protein>
    <submittedName>
        <fullName evidence="2">Uncharacterized protein</fullName>
    </submittedName>
</protein>
<comment type="caution">
    <text evidence="2">The sequence shown here is derived from an EMBL/GenBank/DDBJ whole genome shotgun (WGS) entry which is preliminary data.</text>
</comment>
<keyword evidence="1" id="KW-1133">Transmembrane helix</keyword>
<accession>A0A8H7WIX7</accession>